<organism evidence="1 2">
    <name type="scientific">Penicillium hetheringtonii</name>
    <dbReference type="NCBI Taxonomy" id="911720"/>
    <lineage>
        <taxon>Eukaryota</taxon>
        <taxon>Fungi</taxon>
        <taxon>Dikarya</taxon>
        <taxon>Ascomycota</taxon>
        <taxon>Pezizomycotina</taxon>
        <taxon>Eurotiomycetes</taxon>
        <taxon>Eurotiomycetidae</taxon>
        <taxon>Eurotiales</taxon>
        <taxon>Aspergillaceae</taxon>
        <taxon>Penicillium</taxon>
    </lineage>
</organism>
<accession>A0AAD6DGF8</accession>
<comment type="caution">
    <text evidence="1">The sequence shown here is derived from an EMBL/GenBank/DDBJ whole genome shotgun (WGS) entry which is preliminary data.</text>
</comment>
<evidence type="ECO:0000313" key="2">
    <source>
        <dbReference type="Proteomes" id="UP001216150"/>
    </source>
</evidence>
<dbReference type="EMBL" id="JAQJAC010000006">
    <property type="protein sequence ID" value="KAJ5580638.1"/>
    <property type="molecule type" value="Genomic_DNA"/>
</dbReference>
<reference evidence="1 2" key="1">
    <citation type="journal article" date="2023" name="IMA Fungus">
        <title>Comparative genomic study of the Penicillium genus elucidates a diverse pangenome and 15 lateral gene transfer events.</title>
        <authorList>
            <person name="Petersen C."/>
            <person name="Sorensen T."/>
            <person name="Nielsen M.R."/>
            <person name="Sondergaard T.E."/>
            <person name="Sorensen J.L."/>
            <person name="Fitzpatrick D.A."/>
            <person name="Frisvad J.C."/>
            <person name="Nielsen K.L."/>
        </authorList>
    </citation>
    <scope>NUCLEOTIDE SEQUENCE [LARGE SCALE GENOMIC DNA]</scope>
    <source>
        <strain evidence="1 2">IBT 29057</strain>
    </source>
</reference>
<evidence type="ECO:0000313" key="1">
    <source>
        <dbReference type="EMBL" id="KAJ5580638.1"/>
    </source>
</evidence>
<gene>
    <name evidence="1" type="ORF">N7450_006939</name>
</gene>
<dbReference type="AlphaFoldDB" id="A0AAD6DGF8"/>
<name>A0AAD6DGF8_9EURO</name>
<protein>
    <submittedName>
        <fullName evidence="1">Uncharacterized protein</fullName>
    </submittedName>
</protein>
<proteinExistence type="predicted"/>
<sequence>MACDTAPTWYDPYSRTGLRSHRVYLPAKNVREWYSQGHGVFQQLASSELAANHRHSVPSASTVISSTTVDARTPADCGVTCFNSVLPGTLAVPGPMNGDIGMHVVLDFGTLLSKGGPWSASRAS</sequence>
<dbReference type="Proteomes" id="UP001216150">
    <property type="component" value="Unassembled WGS sequence"/>
</dbReference>
<keyword evidence="2" id="KW-1185">Reference proteome</keyword>